<dbReference type="Proteomes" id="UP000050969">
    <property type="component" value="Unassembled WGS sequence"/>
</dbReference>
<dbReference type="InterPro" id="IPR036390">
    <property type="entry name" value="WH_DNA-bd_sf"/>
</dbReference>
<keyword evidence="2" id="KW-0804">Transcription</keyword>
<dbReference type="Pfam" id="PF12802">
    <property type="entry name" value="MarR_2"/>
    <property type="match status" value="1"/>
</dbReference>
<feature type="domain" description="HTH marR-type" evidence="3">
    <location>
        <begin position="19"/>
        <end position="153"/>
    </location>
</feature>
<dbReference type="SUPFAM" id="SSF46785">
    <property type="entry name" value="Winged helix' DNA-binding domain"/>
    <property type="match status" value="1"/>
</dbReference>
<keyword evidence="1" id="KW-0805">Transcription regulation</keyword>
<name>A0A0R2MTQ1_9LACO</name>
<sequence length="157" mass="17827">MSLRYNEIIEQSGGKTMSKADEINILMRSIMLYEQHFFEDQVAAFNITRSQAQTLGYLEEHPGVNQRQIADHFSHREASVSGVLRNLEKAGYIEKHVSTGTQDRSKKIYLTRSGQDLSQQLRTSFNTTNDQSIGGLSDSEIDVLLDLLTKIHNHQTN</sequence>
<accession>A0A0R2MTQ1</accession>
<evidence type="ECO:0000256" key="1">
    <source>
        <dbReference type="ARBA" id="ARBA00023015"/>
    </source>
</evidence>
<dbReference type="GO" id="GO:0003700">
    <property type="term" value="F:DNA-binding transcription factor activity"/>
    <property type="evidence" value="ECO:0007669"/>
    <property type="project" value="InterPro"/>
</dbReference>
<dbReference type="PANTHER" id="PTHR33164:SF56">
    <property type="entry name" value="HTH-TYPE TRANSCRIPTIONAL REGULATOR MHQR"/>
    <property type="match status" value="1"/>
</dbReference>
<evidence type="ECO:0000313" key="4">
    <source>
        <dbReference type="EMBL" id="KRO15149.1"/>
    </source>
</evidence>
<dbReference type="InterPro" id="IPR039422">
    <property type="entry name" value="MarR/SlyA-like"/>
</dbReference>
<reference evidence="4 5" key="1">
    <citation type="journal article" date="2015" name="Genome Announc.">
        <title>Expanding the biotechnology potential of lactobacilli through comparative genomics of 213 strains and associated genera.</title>
        <authorList>
            <person name="Sun Z."/>
            <person name="Harris H.M."/>
            <person name="McCann A."/>
            <person name="Guo C."/>
            <person name="Argimon S."/>
            <person name="Zhang W."/>
            <person name="Yang X."/>
            <person name="Jeffery I.B."/>
            <person name="Cooney J.C."/>
            <person name="Kagawa T.F."/>
            <person name="Liu W."/>
            <person name="Song Y."/>
            <person name="Salvetti E."/>
            <person name="Wrobel A."/>
            <person name="Rasinkangas P."/>
            <person name="Parkhill J."/>
            <person name="Rea M.C."/>
            <person name="O'Sullivan O."/>
            <person name="Ritari J."/>
            <person name="Douillard F.P."/>
            <person name="Paul Ross R."/>
            <person name="Yang R."/>
            <person name="Briner A.E."/>
            <person name="Felis G.E."/>
            <person name="de Vos W.M."/>
            <person name="Barrangou R."/>
            <person name="Klaenhammer T.R."/>
            <person name="Caufield P.W."/>
            <person name="Cui Y."/>
            <person name="Zhang H."/>
            <person name="O'Toole P.W."/>
        </authorList>
    </citation>
    <scope>NUCLEOTIDE SEQUENCE [LARGE SCALE GENOMIC DNA]</scope>
    <source>
        <strain evidence="4 5">DSM 24301</strain>
    </source>
</reference>
<protein>
    <recommendedName>
        <fullName evidence="3">HTH marR-type domain-containing protein</fullName>
    </recommendedName>
</protein>
<dbReference type="STRING" id="1293598.IV56_GL000240"/>
<dbReference type="PROSITE" id="PS50995">
    <property type="entry name" value="HTH_MARR_2"/>
    <property type="match status" value="1"/>
</dbReference>
<evidence type="ECO:0000313" key="5">
    <source>
        <dbReference type="Proteomes" id="UP000050969"/>
    </source>
</evidence>
<dbReference type="Gene3D" id="1.10.10.10">
    <property type="entry name" value="Winged helix-like DNA-binding domain superfamily/Winged helix DNA-binding domain"/>
    <property type="match status" value="1"/>
</dbReference>
<dbReference type="AlphaFoldDB" id="A0A0R2MTQ1"/>
<dbReference type="SMART" id="SM00347">
    <property type="entry name" value="HTH_MARR"/>
    <property type="match status" value="1"/>
</dbReference>
<dbReference type="InterPro" id="IPR036388">
    <property type="entry name" value="WH-like_DNA-bd_sf"/>
</dbReference>
<evidence type="ECO:0000256" key="2">
    <source>
        <dbReference type="ARBA" id="ARBA00023163"/>
    </source>
</evidence>
<organism evidence="4 5">
    <name type="scientific">Lacticaseibacillus saniviri JCM 17471 = DSM 24301</name>
    <dbReference type="NCBI Taxonomy" id="1293598"/>
    <lineage>
        <taxon>Bacteria</taxon>
        <taxon>Bacillati</taxon>
        <taxon>Bacillota</taxon>
        <taxon>Bacilli</taxon>
        <taxon>Lactobacillales</taxon>
        <taxon>Lactobacillaceae</taxon>
        <taxon>Lacticaseibacillus</taxon>
    </lineage>
</organism>
<evidence type="ECO:0000259" key="3">
    <source>
        <dbReference type="PROSITE" id="PS50995"/>
    </source>
</evidence>
<comment type="caution">
    <text evidence="4">The sequence shown here is derived from an EMBL/GenBank/DDBJ whole genome shotgun (WGS) entry which is preliminary data.</text>
</comment>
<dbReference type="GO" id="GO:0006950">
    <property type="term" value="P:response to stress"/>
    <property type="evidence" value="ECO:0007669"/>
    <property type="project" value="TreeGrafter"/>
</dbReference>
<dbReference type="InterPro" id="IPR000835">
    <property type="entry name" value="HTH_MarR-typ"/>
</dbReference>
<keyword evidence="5" id="KW-1185">Reference proteome</keyword>
<dbReference type="PANTHER" id="PTHR33164">
    <property type="entry name" value="TRANSCRIPTIONAL REGULATOR, MARR FAMILY"/>
    <property type="match status" value="1"/>
</dbReference>
<dbReference type="PATRIC" id="fig|1293598.4.peg.259"/>
<proteinExistence type="predicted"/>
<gene>
    <name evidence="4" type="ORF">IV56_GL000240</name>
</gene>
<dbReference type="EMBL" id="JQCE01000075">
    <property type="protein sequence ID" value="KRO15149.1"/>
    <property type="molecule type" value="Genomic_DNA"/>
</dbReference>